<dbReference type="InterPro" id="IPR052044">
    <property type="entry name" value="PKS_Associated_Protein"/>
</dbReference>
<feature type="domain" description="Cupin type-2" evidence="1">
    <location>
        <begin position="40"/>
        <end position="98"/>
    </location>
</feature>
<dbReference type="Gene3D" id="2.60.120.10">
    <property type="entry name" value="Jelly Rolls"/>
    <property type="match status" value="1"/>
</dbReference>
<dbReference type="EMBL" id="AP018449">
    <property type="protein sequence ID" value="BBB90990.1"/>
    <property type="molecule type" value="Genomic_DNA"/>
</dbReference>
<accession>A0A348AIU2</accession>
<dbReference type="AlphaFoldDB" id="A0A348AIU2"/>
<dbReference type="PANTHER" id="PTHR36114:SF1">
    <property type="entry name" value="16.7 KDA PROTEIN IN WHIE LOCUS"/>
    <property type="match status" value="1"/>
</dbReference>
<evidence type="ECO:0000313" key="2">
    <source>
        <dbReference type="EMBL" id="BBB90990.1"/>
    </source>
</evidence>
<dbReference type="SUPFAM" id="SSF51182">
    <property type="entry name" value="RmlC-like cupins"/>
    <property type="match status" value="1"/>
</dbReference>
<dbReference type="InterPro" id="IPR014710">
    <property type="entry name" value="RmlC-like_jellyroll"/>
</dbReference>
<name>A0A348AIU2_9FIRM</name>
<dbReference type="InterPro" id="IPR013096">
    <property type="entry name" value="Cupin_2"/>
</dbReference>
<reference evidence="2 3" key="1">
    <citation type="journal article" date="2018" name="Int. J. Syst. Evol. Microbiol.">
        <title>Methylomusa anaerophila gen. nov., sp. nov., an anaerobic methanol-utilizing bacterium isolated from a microbial fuel cell.</title>
        <authorList>
            <person name="Amano N."/>
            <person name="Yamamuro A."/>
            <person name="Miyahara M."/>
            <person name="Kouzuma A."/>
            <person name="Abe T."/>
            <person name="Watanabe K."/>
        </authorList>
    </citation>
    <scope>NUCLEOTIDE SEQUENCE [LARGE SCALE GENOMIC DNA]</scope>
    <source>
        <strain evidence="2 3">MMFC1</strain>
    </source>
</reference>
<evidence type="ECO:0000313" key="3">
    <source>
        <dbReference type="Proteomes" id="UP000276437"/>
    </source>
</evidence>
<keyword evidence="3" id="KW-1185">Reference proteome</keyword>
<dbReference type="KEGG" id="mana:MAMMFC1_01657"/>
<gene>
    <name evidence="2" type="ORF">MAMMFC1_01657</name>
</gene>
<sequence>MSIAVINLAEKFGKIKELHSYKLVARMNDYHFKLVKMKREFIWHSHPETDEVFMIIDGNMQIALREETLYLKRGEMVVIPKGIEHKPSSSEECKILLIEPVGTINTGSAGGDLTDTEIEWI</sequence>
<dbReference type="Pfam" id="PF07883">
    <property type="entry name" value="Cupin_2"/>
    <property type="match status" value="1"/>
</dbReference>
<dbReference type="CDD" id="cd02226">
    <property type="entry name" value="cupin_YdbB-like"/>
    <property type="match status" value="1"/>
</dbReference>
<dbReference type="InterPro" id="IPR011051">
    <property type="entry name" value="RmlC_Cupin_sf"/>
</dbReference>
<dbReference type="RefSeq" id="WP_126308066.1">
    <property type="nucleotide sequence ID" value="NZ_AP018449.1"/>
</dbReference>
<protein>
    <submittedName>
        <fullName evidence="2">Cupin domain protein</fullName>
    </submittedName>
</protein>
<dbReference type="PANTHER" id="PTHR36114">
    <property type="entry name" value="16.7 KDA PROTEIN IN WHIE LOCUS"/>
    <property type="match status" value="1"/>
</dbReference>
<dbReference type="Proteomes" id="UP000276437">
    <property type="component" value="Chromosome"/>
</dbReference>
<organism evidence="2 3">
    <name type="scientific">Methylomusa anaerophila</name>
    <dbReference type="NCBI Taxonomy" id="1930071"/>
    <lineage>
        <taxon>Bacteria</taxon>
        <taxon>Bacillati</taxon>
        <taxon>Bacillota</taxon>
        <taxon>Negativicutes</taxon>
        <taxon>Selenomonadales</taxon>
        <taxon>Sporomusaceae</taxon>
        <taxon>Methylomusa</taxon>
    </lineage>
</organism>
<dbReference type="OrthoDB" id="9794183at2"/>
<proteinExistence type="predicted"/>
<evidence type="ECO:0000259" key="1">
    <source>
        <dbReference type="Pfam" id="PF07883"/>
    </source>
</evidence>